<evidence type="ECO:0000256" key="5">
    <source>
        <dbReference type="ARBA" id="ARBA00012402"/>
    </source>
</evidence>
<keyword evidence="11" id="KW-0963">Cytoplasm</keyword>
<keyword evidence="10 11" id="KW-0350">Heme biosynthesis</keyword>
<dbReference type="Proteomes" id="UP000823201">
    <property type="component" value="Unassembled WGS sequence"/>
</dbReference>
<keyword evidence="14" id="KW-1185">Reference proteome</keyword>
<accession>A0ABS2Q606</accession>
<comment type="pathway">
    <text evidence="3 11">Porphyrin-containing compound metabolism; protoheme biosynthesis.</text>
</comment>
<comment type="subcellular location">
    <subcellularLocation>
        <location evidence="11">Cytoplasm</location>
    </subcellularLocation>
</comment>
<evidence type="ECO:0000256" key="11">
    <source>
        <dbReference type="RuleBase" id="RU364052"/>
    </source>
</evidence>
<evidence type="ECO:0000256" key="4">
    <source>
        <dbReference type="ARBA" id="ARBA00008310"/>
    </source>
</evidence>
<evidence type="ECO:0000256" key="6">
    <source>
        <dbReference type="ARBA" id="ARBA00019046"/>
    </source>
</evidence>
<dbReference type="Pfam" id="PF01593">
    <property type="entry name" value="Amino_oxidase"/>
    <property type="match status" value="1"/>
</dbReference>
<comment type="catalytic activity">
    <reaction evidence="1">
        <text>coproporphyrinogen III + 3 O2 = coproporphyrin III + 3 H2O2</text>
        <dbReference type="Rhea" id="RHEA:43436"/>
        <dbReference type="ChEBI" id="CHEBI:15379"/>
        <dbReference type="ChEBI" id="CHEBI:16240"/>
        <dbReference type="ChEBI" id="CHEBI:57309"/>
        <dbReference type="ChEBI" id="CHEBI:131725"/>
        <dbReference type="EC" id="1.3.3.15"/>
    </reaction>
    <physiologicalReaction direction="left-to-right" evidence="1">
        <dbReference type="Rhea" id="RHEA:43437"/>
    </physiologicalReaction>
</comment>
<evidence type="ECO:0000256" key="7">
    <source>
        <dbReference type="ARBA" id="ARBA00022630"/>
    </source>
</evidence>
<comment type="function">
    <text evidence="11">Involved in coproporphyrin-dependent heme b biosynthesis. Catalyzes the oxidation of coproporphyrinogen III to coproporphyrin III.</text>
</comment>
<dbReference type="NCBIfam" id="TIGR00562">
    <property type="entry name" value="proto_IX_ox"/>
    <property type="match status" value="1"/>
</dbReference>
<evidence type="ECO:0000313" key="14">
    <source>
        <dbReference type="Proteomes" id="UP000823201"/>
    </source>
</evidence>
<evidence type="ECO:0000256" key="1">
    <source>
        <dbReference type="ARBA" id="ARBA00001755"/>
    </source>
</evidence>
<keyword evidence="8 11" id="KW-0274">FAD</keyword>
<sequence>MTKKIAIIGGGIAGLSAGFYVQKAADEKQLDAAPVIFEATDRLGGKFNTLRHDGFVIERGPDSFLKRKPAALELARDLGLEPQLVANKTGKSYILHKGQLHLIPPGSVMGVPGDFTSFLASDLLSDEGKARVFEELLLPPMEAFEDISVGEFFEKRLGRELVSRIIEPLLSGVYGGNLNRLSLEATLPQFKAIATQHGHLLQAVHGKASGKRTSQFATLSGGLSTFTEKIVASLHGKLMRNTAIDSIEQVGKTIRLHAAGYTIDADALVFAAPLREAQDLLPELQTLRLAPRDADSGMTTLSLAYDQTAVQINQQGTGFVSSDRGAGHIAAATWTHLKWPHTAPQGKALLRVFYGHYPDWNPQTISDEALAQKAIHDLNAIDGLSVSSKPDFFVVTHMPDSMPQYGVGQKAWLKQLEAERSRKYPNIYFAGMAYDGVGIPDVIRQGKQAAQSALSFCFNQELID</sequence>
<evidence type="ECO:0000313" key="13">
    <source>
        <dbReference type="EMBL" id="MBM7656634.1"/>
    </source>
</evidence>
<evidence type="ECO:0000256" key="3">
    <source>
        <dbReference type="ARBA" id="ARBA00004744"/>
    </source>
</evidence>
<reference evidence="13 14" key="1">
    <citation type="submission" date="2021-01" db="EMBL/GenBank/DDBJ databases">
        <title>Genomic Encyclopedia of Type Strains, Phase IV (KMG-IV): sequencing the most valuable type-strain genomes for metagenomic binning, comparative biology and taxonomic classification.</title>
        <authorList>
            <person name="Goeker M."/>
        </authorList>
    </citation>
    <scope>NUCLEOTIDE SEQUENCE [LARGE SCALE GENOMIC DNA]</scope>
    <source>
        <strain evidence="13 14">DSM 100968</strain>
    </source>
</reference>
<dbReference type="PANTHER" id="PTHR42923:SF3">
    <property type="entry name" value="PROTOPORPHYRINOGEN OXIDASE"/>
    <property type="match status" value="1"/>
</dbReference>
<comment type="cofactor">
    <cofactor evidence="2 11">
        <name>FAD</name>
        <dbReference type="ChEBI" id="CHEBI:57692"/>
    </cofactor>
</comment>
<evidence type="ECO:0000256" key="8">
    <source>
        <dbReference type="ARBA" id="ARBA00022827"/>
    </source>
</evidence>
<dbReference type="PANTHER" id="PTHR42923">
    <property type="entry name" value="PROTOPORPHYRINOGEN OXIDASE"/>
    <property type="match status" value="1"/>
</dbReference>
<feature type="domain" description="Amine oxidase" evidence="12">
    <location>
        <begin position="12"/>
        <end position="452"/>
    </location>
</feature>
<keyword evidence="9 11" id="KW-0560">Oxidoreductase</keyword>
<dbReference type="EC" id="1.3.3.15" evidence="5 11"/>
<evidence type="ECO:0000259" key="12">
    <source>
        <dbReference type="Pfam" id="PF01593"/>
    </source>
</evidence>
<dbReference type="SUPFAM" id="SSF51905">
    <property type="entry name" value="FAD/NAD(P)-binding domain"/>
    <property type="match status" value="1"/>
</dbReference>
<dbReference type="Gene3D" id="3.90.660.20">
    <property type="entry name" value="Protoporphyrinogen oxidase, mitochondrial, domain 2"/>
    <property type="match status" value="1"/>
</dbReference>
<dbReference type="InterPro" id="IPR050464">
    <property type="entry name" value="Zeta_carotene_desat/Oxidored"/>
</dbReference>
<gene>
    <name evidence="13" type="ORF">JOC27_000070</name>
</gene>
<evidence type="ECO:0000256" key="9">
    <source>
        <dbReference type="ARBA" id="ARBA00023002"/>
    </source>
</evidence>
<evidence type="ECO:0000256" key="10">
    <source>
        <dbReference type="ARBA" id="ARBA00023133"/>
    </source>
</evidence>
<dbReference type="GO" id="GO:0004729">
    <property type="term" value="F:oxygen-dependent protoporphyrinogen oxidase activity"/>
    <property type="evidence" value="ECO:0007669"/>
    <property type="project" value="UniProtKB-EC"/>
</dbReference>
<comment type="caution">
    <text evidence="13">The sequence shown here is derived from an EMBL/GenBank/DDBJ whole genome shotgun (WGS) entry which is preliminary data.</text>
</comment>
<dbReference type="RefSeq" id="WP_205004999.1">
    <property type="nucleotide sequence ID" value="NZ_CBCRXA010000001.1"/>
</dbReference>
<dbReference type="InterPro" id="IPR036188">
    <property type="entry name" value="FAD/NAD-bd_sf"/>
</dbReference>
<dbReference type="Gene3D" id="1.10.3110.10">
    <property type="entry name" value="protoporphyrinogen ix oxidase, domain 3"/>
    <property type="match status" value="1"/>
</dbReference>
<comment type="similarity">
    <text evidence="4 11">Belongs to the protoporphyrinogen/coproporphyrinogen oxidase family. Coproporphyrinogen III oxidase subfamily.</text>
</comment>
<dbReference type="InterPro" id="IPR002937">
    <property type="entry name" value="Amino_oxidase"/>
</dbReference>
<organism evidence="13 14">
    <name type="scientific">Sporolactobacillus spathodeae</name>
    <dbReference type="NCBI Taxonomy" id="1465502"/>
    <lineage>
        <taxon>Bacteria</taxon>
        <taxon>Bacillati</taxon>
        <taxon>Bacillota</taxon>
        <taxon>Bacilli</taxon>
        <taxon>Bacillales</taxon>
        <taxon>Sporolactobacillaceae</taxon>
        <taxon>Sporolactobacillus</taxon>
    </lineage>
</organism>
<evidence type="ECO:0000256" key="2">
    <source>
        <dbReference type="ARBA" id="ARBA00001974"/>
    </source>
</evidence>
<dbReference type="Gene3D" id="3.50.50.60">
    <property type="entry name" value="FAD/NAD(P)-binding domain"/>
    <property type="match status" value="1"/>
</dbReference>
<keyword evidence="7 11" id="KW-0285">Flavoprotein</keyword>
<dbReference type="EMBL" id="JAFBEV010000001">
    <property type="protein sequence ID" value="MBM7656634.1"/>
    <property type="molecule type" value="Genomic_DNA"/>
</dbReference>
<dbReference type="SUPFAM" id="SSF54373">
    <property type="entry name" value="FAD-linked reductases, C-terminal domain"/>
    <property type="match status" value="1"/>
</dbReference>
<name>A0ABS2Q606_9BACL</name>
<protein>
    <recommendedName>
        <fullName evidence="6 11">Coproporphyrinogen III oxidase</fullName>
        <ecNumber evidence="5 11">1.3.3.15</ecNumber>
    </recommendedName>
</protein>
<dbReference type="InterPro" id="IPR004572">
    <property type="entry name" value="Protoporphyrinogen_oxidase"/>
</dbReference>
<proteinExistence type="inferred from homology"/>